<accession>A0A510KG92</accession>
<reference evidence="1 2" key="1">
    <citation type="submission" date="2019-07" db="EMBL/GenBank/DDBJ databases">
        <title>Complete Genome Sequence of Leptotrichia wadei Strain JMUB3934.</title>
        <authorList>
            <person name="Watanabe S."/>
            <person name="Cui L."/>
        </authorList>
    </citation>
    <scope>NUCLEOTIDE SEQUENCE [LARGE SCALE GENOMIC DNA]</scope>
    <source>
        <strain evidence="1 2">JMUB3934</strain>
    </source>
</reference>
<dbReference type="Proteomes" id="UP000321501">
    <property type="component" value="Chromosome"/>
</dbReference>
<organism evidence="1 2">
    <name type="scientific">Leptotrichia wadei</name>
    <dbReference type="NCBI Taxonomy" id="157687"/>
    <lineage>
        <taxon>Bacteria</taxon>
        <taxon>Fusobacteriati</taxon>
        <taxon>Fusobacteriota</taxon>
        <taxon>Fusobacteriia</taxon>
        <taxon>Fusobacteriales</taxon>
        <taxon>Leptotrichiaceae</taxon>
        <taxon>Leptotrichia</taxon>
    </lineage>
</organism>
<evidence type="ECO:0000313" key="2">
    <source>
        <dbReference type="Proteomes" id="UP000321501"/>
    </source>
</evidence>
<dbReference type="RefSeq" id="WP_146964836.1">
    <property type="nucleotide sequence ID" value="NZ_AP019835.1"/>
</dbReference>
<proteinExistence type="predicted"/>
<gene>
    <name evidence="1" type="ORF">JMUB3934_2014</name>
</gene>
<protein>
    <submittedName>
        <fullName evidence="1">Uncharacterized protein</fullName>
    </submittedName>
</protein>
<sequence length="68" mass="7511">MKKINGVISGIASLFSDTSSNILEKYPFIYEKDVKKSLQKGWNNVGMAIRGAVEQYGQAEKTGKEKAN</sequence>
<evidence type="ECO:0000313" key="1">
    <source>
        <dbReference type="EMBL" id="BBM50702.1"/>
    </source>
</evidence>
<dbReference type="EMBL" id="AP019835">
    <property type="protein sequence ID" value="BBM50702.1"/>
    <property type="molecule type" value="Genomic_DNA"/>
</dbReference>
<dbReference type="AlphaFoldDB" id="A0A510KG92"/>
<name>A0A510KG92_9FUSO</name>